<dbReference type="AlphaFoldDB" id="A0A844Y0N7"/>
<name>A0A844Y0N7_9SPHN</name>
<evidence type="ECO:0000313" key="2">
    <source>
        <dbReference type="Proteomes" id="UP000444185"/>
    </source>
</evidence>
<dbReference type="Proteomes" id="UP000444185">
    <property type="component" value="Unassembled WGS sequence"/>
</dbReference>
<sequence length="60" mass="6107">MSRMIVAIGLSATTILLAIGATQGLVPAAMAETAVITLPALAVVTMRPAKACNPLKVFRA</sequence>
<gene>
    <name evidence="1" type="ORF">GRI42_10825</name>
</gene>
<proteinExistence type="predicted"/>
<comment type="caution">
    <text evidence="1">The sequence shown here is derived from an EMBL/GenBank/DDBJ whole genome shotgun (WGS) entry which is preliminary data.</text>
</comment>
<accession>A0A844Y0N7</accession>
<organism evidence="1 2">
    <name type="scientific">Qipengyuania gaetbuli</name>
    <dbReference type="NCBI Taxonomy" id="266952"/>
    <lineage>
        <taxon>Bacteria</taxon>
        <taxon>Pseudomonadati</taxon>
        <taxon>Pseudomonadota</taxon>
        <taxon>Alphaproteobacteria</taxon>
        <taxon>Sphingomonadales</taxon>
        <taxon>Erythrobacteraceae</taxon>
        <taxon>Qipengyuania</taxon>
    </lineage>
</organism>
<reference evidence="1 2" key="1">
    <citation type="submission" date="2019-12" db="EMBL/GenBank/DDBJ databases">
        <title>Genomic-based taxomic classification of the family Erythrobacteraceae.</title>
        <authorList>
            <person name="Xu L."/>
        </authorList>
    </citation>
    <scope>NUCLEOTIDE SEQUENCE [LARGE SCALE GENOMIC DNA]</scope>
    <source>
        <strain evidence="1 2">DSM 16225</strain>
    </source>
</reference>
<keyword evidence="2" id="KW-1185">Reference proteome</keyword>
<dbReference type="EMBL" id="WTYF01000004">
    <property type="protein sequence ID" value="MXO51795.1"/>
    <property type="molecule type" value="Genomic_DNA"/>
</dbReference>
<evidence type="ECO:0000313" key="1">
    <source>
        <dbReference type="EMBL" id="MXO51795.1"/>
    </source>
</evidence>
<dbReference type="RefSeq" id="WP_160608496.1">
    <property type="nucleotide sequence ID" value="NZ_JAHVHS010000005.1"/>
</dbReference>
<protein>
    <submittedName>
        <fullName evidence="1">Uncharacterized protein</fullName>
    </submittedName>
</protein>